<gene>
    <name evidence="2" type="ORF">GCM10008013_28950</name>
</gene>
<comment type="caution">
    <text evidence="2">The sequence shown here is derived from an EMBL/GenBank/DDBJ whole genome shotgun (WGS) entry which is preliminary data.</text>
</comment>
<keyword evidence="1" id="KW-0732">Signal</keyword>
<keyword evidence="3" id="KW-1185">Reference proteome</keyword>
<name>A0ABQ1YK18_9BACL</name>
<feature type="signal peptide" evidence="1">
    <location>
        <begin position="1"/>
        <end position="16"/>
    </location>
</feature>
<reference evidence="3" key="1">
    <citation type="journal article" date="2019" name="Int. J. Syst. Evol. Microbiol.">
        <title>The Global Catalogue of Microorganisms (GCM) 10K type strain sequencing project: providing services to taxonomists for standard genome sequencing and annotation.</title>
        <authorList>
            <consortium name="The Broad Institute Genomics Platform"/>
            <consortium name="The Broad Institute Genome Sequencing Center for Infectious Disease"/>
            <person name="Wu L."/>
            <person name="Ma J."/>
        </authorList>
    </citation>
    <scope>NUCLEOTIDE SEQUENCE [LARGE SCALE GENOMIC DNA]</scope>
    <source>
        <strain evidence="3">CGMCC 1.12769</strain>
    </source>
</reference>
<evidence type="ECO:0000313" key="3">
    <source>
        <dbReference type="Proteomes" id="UP000659344"/>
    </source>
</evidence>
<dbReference type="Proteomes" id="UP000659344">
    <property type="component" value="Unassembled WGS sequence"/>
</dbReference>
<protein>
    <submittedName>
        <fullName evidence="2">Uncharacterized protein</fullName>
    </submittedName>
</protein>
<evidence type="ECO:0000256" key="1">
    <source>
        <dbReference type="SAM" id="SignalP"/>
    </source>
</evidence>
<dbReference type="RefSeq" id="WP_188539902.1">
    <property type="nucleotide sequence ID" value="NZ_BMFT01000001.1"/>
</dbReference>
<sequence length="122" mass="13944">MKKILFIFLLISVCLAACQSSDNVGREIEGNLSKIINNKEIAFSSNPNDYIKQNQNEYENIISEGDKGLEYLIKELKSSKENGLKEWIMAKVSTDILKTNNPIKEWSTGKEWINKYIENDPA</sequence>
<evidence type="ECO:0000313" key="2">
    <source>
        <dbReference type="EMBL" id="GGH27477.1"/>
    </source>
</evidence>
<feature type="chain" id="PRO_5047478397" evidence="1">
    <location>
        <begin position="17"/>
        <end position="122"/>
    </location>
</feature>
<dbReference type="EMBL" id="BMFT01000001">
    <property type="protein sequence ID" value="GGH27477.1"/>
    <property type="molecule type" value="Genomic_DNA"/>
</dbReference>
<accession>A0ABQ1YK18</accession>
<proteinExistence type="predicted"/>
<organism evidence="2 3">
    <name type="scientific">Paenibacillus segetis</name>
    <dbReference type="NCBI Taxonomy" id="1325360"/>
    <lineage>
        <taxon>Bacteria</taxon>
        <taxon>Bacillati</taxon>
        <taxon>Bacillota</taxon>
        <taxon>Bacilli</taxon>
        <taxon>Bacillales</taxon>
        <taxon>Paenibacillaceae</taxon>
        <taxon>Paenibacillus</taxon>
    </lineage>
</organism>